<evidence type="ECO:0000313" key="1">
    <source>
        <dbReference type="EMBL" id="CAH7676836.1"/>
    </source>
</evidence>
<comment type="caution">
    <text evidence="1">The sequence shown here is derived from an EMBL/GenBank/DDBJ whole genome shotgun (WGS) entry which is preliminary data.</text>
</comment>
<proteinExistence type="predicted"/>
<protein>
    <submittedName>
        <fullName evidence="1">Uncharacterized protein</fullName>
    </submittedName>
</protein>
<dbReference type="Proteomes" id="UP001153365">
    <property type="component" value="Unassembled WGS sequence"/>
</dbReference>
<reference evidence="1" key="1">
    <citation type="submission" date="2022-06" db="EMBL/GenBank/DDBJ databases">
        <authorList>
            <consortium name="SYNGENTA / RWTH Aachen University"/>
        </authorList>
    </citation>
    <scope>NUCLEOTIDE SEQUENCE</scope>
</reference>
<feature type="non-terminal residue" evidence="1">
    <location>
        <position position="76"/>
    </location>
</feature>
<organism evidence="1 2">
    <name type="scientific">Phakopsora pachyrhizi</name>
    <name type="common">Asian soybean rust disease fungus</name>
    <dbReference type="NCBI Taxonomy" id="170000"/>
    <lineage>
        <taxon>Eukaryota</taxon>
        <taxon>Fungi</taxon>
        <taxon>Dikarya</taxon>
        <taxon>Basidiomycota</taxon>
        <taxon>Pucciniomycotina</taxon>
        <taxon>Pucciniomycetes</taxon>
        <taxon>Pucciniales</taxon>
        <taxon>Phakopsoraceae</taxon>
        <taxon>Phakopsora</taxon>
    </lineage>
</organism>
<keyword evidence="2" id="KW-1185">Reference proteome</keyword>
<dbReference type="AlphaFoldDB" id="A0AAV0B2G6"/>
<name>A0AAV0B2G6_PHAPC</name>
<dbReference type="EMBL" id="CALTRL010002823">
    <property type="protein sequence ID" value="CAH7676836.1"/>
    <property type="molecule type" value="Genomic_DNA"/>
</dbReference>
<gene>
    <name evidence="1" type="ORF">PPACK8108_LOCUS11936</name>
</gene>
<sequence length="76" mass="8378">MQLSPYNFKQLTRTTHIDFGKLYDLIRGDSIFYNNSRHKQIALEIQAAVGLSRLGSNGNGASIGKIQMMFGVGEGT</sequence>
<accession>A0AAV0B2G6</accession>
<evidence type="ECO:0000313" key="2">
    <source>
        <dbReference type="Proteomes" id="UP001153365"/>
    </source>
</evidence>